<dbReference type="AlphaFoldDB" id="A0A2P6RFG6"/>
<keyword evidence="2" id="KW-1185">Reference proteome</keyword>
<protein>
    <submittedName>
        <fullName evidence="1">Uncharacterized protein</fullName>
    </submittedName>
</protein>
<evidence type="ECO:0000313" key="2">
    <source>
        <dbReference type="Proteomes" id="UP000238479"/>
    </source>
</evidence>
<dbReference type="Gramene" id="PRQ45169">
    <property type="protein sequence ID" value="PRQ45169"/>
    <property type="gene ID" value="RchiOBHm_Chr3g0487261"/>
</dbReference>
<name>A0A2P6RFG6_ROSCH</name>
<accession>A0A2P6RFG6</accession>
<dbReference type="EMBL" id="PDCK01000041">
    <property type="protein sequence ID" value="PRQ45169.1"/>
    <property type="molecule type" value="Genomic_DNA"/>
</dbReference>
<evidence type="ECO:0000313" key="1">
    <source>
        <dbReference type="EMBL" id="PRQ45169.1"/>
    </source>
</evidence>
<gene>
    <name evidence="1" type="ORF">RchiOBHm_Chr3g0487261</name>
</gene>
<organism evidence="1 2">
    <name type="scientific">Rosa chinensis</name>
    <name type="common">China rose</name>
    <dbReference type="NCBI Taxonomy" id="74649"/>
    <lineage>
        <taxon>Eukaryota</taxon>
        <taxon>Viridiplantae</taxon>
        <taxon>Streptophyta</taxon>
        <taxon>Embryophyta</taxon>
        <taxon>Tracheophyta</taxon>
        <taxon>Spermatophyta</taxon>
        <taxon>Magnoliopsida</taxon>
        <taxon>eudicotyledons</taxon>
        <taxon>Gunneridae</taxon>
        <taxon>Pentapetalae</taxon>
        <taxon>rosids</taxon>
        <taxon>fabids</taxon>
        <taxon>Rosales</taxon>
        <taxon>Rosaceae</taxon>
        <taxon>Rosoideae</taxon>
        <taxon>Rosoideae incertae sedis</taxon>
        <taxon>Rosa</taxon>
    </lineage>
</organism>
<comment type="caution">
    <text evidence="1">The sequence shown here is derived from an EMBL/GenBank/DDBJ whole genome shotgun (WGS) entry which is preliminary data.</text>
</comment>
<dbReference type="Proteomes" id="UP000238479">
    <property type="component" value="Chromosome 3"/>
</dbReference>
<sequence>MMVERSGAGLIGFILNPTWSAAVHVWLLLEAVLGHHDRVSCFRAYRLLAIVEQMGGDSKW</sequence>
<proteinExistence type="predicted"/>
<reference evidence="1 2" key="1">
    <citation type="journal article" date="2018" name="Nat. Genet.">
        <title>The Rosa genome provides new insights in the design of modern roses.</title>
        <authorList>
            <person name="Bendahmane M."/>
        </authorList>
    </citation>
    <scope>NUCLEOTIDE SEQUENCE [LARGE SCALE GENOMIC DNA]</scope>
    <source>
        <strain evidence="2">cv. Old Blush</strain>
    </source>
</reference>